<dbReference type="RefSeq" id="WP_177078382.1">
    <property type="nucleotide sequence ID" value="NZ_JACARG010000031.1"/>
</dbReference>
<dbReference type="AlphaFoldDB" id="A0A7Y8JQ45"/>
<dbReference type="Proteomes" id="UP000531950">
    <property type="component" value="Unassembled WGS sequence"/>
</dbReference>
<sequence>MARNTHHDRWTPDTPGLVTRLLREQLDLEWQKQQAAHTPIWRGDISQSLFLKHFSQL</sequence>
<comment type="caution">
    <text evidence="1">The sequence shown here is derived from an EMBL/GenBank/DDBJ whole genome shotgun (WGS) entry which is preliminary data.</text>
</comment>
<evidence type="ECO:0000313" key="2">
    <source>
        <dbReference type="Proteomes" id="UP000531950"/>
    </source>
</evidence>
<proteinExistence type="predicted"/>
<name>A0A7Y8JQ45_9PSED</name>
<organism evidence="1 2">
    <name type="scientific">Pseudomonas yamanorum</name>
    <dbReference type="NCBI Taxonomy" id="515393"/>
    <lineage>
        <taxon>Bacteria</taxon>
        <taxon>Pseudomonadati</taxon>
        <taxon>Pseudomonadota</taxon>
        <taxon>Gammaproteobacteria</taxon>
        <taxon>Pseudomonadales</taxon>
        <taxon>Pseudomonadaceae</taxon>
        <taxon>Pseudomonas</taxon>
    </lineage>
</organism>
<accession>A0A7Y8JQ45</accession>
<dbReference type="EMBL" id="JACARG010000031">
    <property type="protein sequence ID" value="NWE14478.1"/>
    <property type="molecule type" value="Genomic_DNA"/>
</dbReference>
<protein>
    <submittedName>
        <fullName evidence="1">Uncharacterized protein</fullName>
    </submittedName>
</protein>
<reference evidence="1 2" key="1">
    <citation type="submission" date="2020-04" db="EMBL/GenBank/DDBJ databases">
        <title>Molecular characterization of pseudomonads from Agaricus bisporus reveal novel blotch 2 pathogens in Western Europe.</title>
        <authorList>
            <person name="Taparia T."/>
            <person name="Krijger M."/>
            <person name="Haynes E."/>
            <person name="Elpinstone J.G."/>
            <person name="Noble R."/>
            <person name="Van Der Wolf J."/>
        </authorList>
    </citation>
    <scope>NUCLEOTIDE SEQUENCE [LARGE SCALE GENOMIC DNA]</scope>
    <source>
        <strain evidence="1 2">IPO3782</strain>
    </source>
</reference>
<evidence type="ECO:0000313" key="1">
    <source>
        <dbReference type="EMBL" id="NWE14478.1"/>
    </source>
</evidence>
<gene>
    <name evidence="1" type="ORF">HX822_16180</name>
</gene>